<feature type="transmembrane region" description="Helical" evidence="4">
    <location>
        <begin position="68"/>
        <end position="89"/>
    </location>
</feature>
<name>A0A7G9STB4_9GAMM</name>
<dbReference type="EMBL" id="CP060719">
    <property type="protein sequence ID" value="QNN71089.1"/>
    <property type="molecule type" value="Genomic_DNA"/>
</dbReference>
<feature type="domain" description="GGDEF" evidence="5">
    <location>
        <begin position="172"/>
        <end position="307"/>
    </location>
</feature>
<dbReference type="CDD" id="cd01949">
    <property type="entry name" value="GGDEF"/>
    <property type="match status" value="1"/>
</dbReference>
<dbReference type="NCBIfam" id="TIGR00254">
    <property type="entry name" value="GGDEF"/>
    <property type="match status" value="1"/>
</dbReference>
<evidence type="ECO:0000313" key="7">
    <source>
        <dbReference type="Proteomes" id="UP000515804"/>
    </source>
</evidence>
<dbReference type="PROSITE" id="PS50887">
    <property type="entry name" value="GGDEF"/>
    <property type="match status" value="1"/>
</dbReference>
<dbReference type="GO" id="GO:1902201">
    <property type="term" value="P:negative regulation of bacterial-type flagellum-dependent cell motility"/>
    <property type="evidence" value="ECO:0007669"/>
    <property type="project" value="TreeGrafter"/>
</dbReference>
<dbReference type="KEGG" id="tcn:H9L16_05850"/>
<sequence>MIVYFGGERDSFYALGMVALPLTVLLWSAFRFRPIWTAAGSGLSVMFLTSMTGLGLAGFQPPPKTLDAVLLLAFMLLFGVVPLAVAALVNQQRRMNRRMLRLAIRDAEAQRVVLESVVADRTRELNEANARLETASQTDPLTGLRNRRYLANQIPADLAFYERERMRTGRADALLFALVDIDHFKRVNDTYGHAAGDKVLQQVSCVLTRLVRSGDYVVRWGGEEFLLVLRPVAREFVPVLGERLRAAVEEHEYDVGVPVTCSIGLAEYPMFMEGQQTPGWEEMLELADAALYWVKANGRNGWATLRPTTETDIKKVMTELRAGAQALLESGQLSLISSQQAQPRDPVGRSGP</sequence>
<dbReference type="Gene3D" id="3.30.70.270">
    <property type="match status" value="1"/>
</dbReference>
<gene>
    <name evidence="6" type="ORF">H9L16_05850</name>
</gene>
<dbReference type="GO" id="GO:0005886">
    <property type="term" value="C:plasma membrane"/>
    <property type="evidence" value="ECO:0007669"/>
    <property type="project" value="TreeGrafter"/>
</dbReference>
<dbReference type="FunFam" id="3.30.70.270:FF:000001">
    <property type="entry name" value="Diguanylate cyclase domain protein"/>
    <property type="match status" value="1"/>
</dbReference>
<dbReference type="Pfam" id="PF00990">
    <property type="entry name" value="GGDEF"/>
    <property type="match status" value="1"/>
</dbReference>
<dbReference type="Proteomes" id="UP000515804">
    <property type="component" value="Chromosome"/>
</dbReference>
<evidence type="ECO:0000313" key="6">
    <source>
        <dbReference type="EMBL" id="QNN71089.1"/>
    </source>
</evidence>
<evidence type="ECO:0000256" key="2">
    <source>
        <dbReference type="ARBA" id="ARBA00012528"/>
    </source>
</evidence>
<protein>
    <recommendedName>
        <fullName evidence="2">diguanylate cyclase</fullName>
        <ecNumber evidence="2">2.7.7.65</ecNumber>
    </recommendedName>
</protein>
<feature type="transmembrane region" description="Helical" evidence="4">
    <location>
        <begin position="12"/>
        <end position="30"/>
    </location>
</feature>
<dbReference type="PANTHER" id="PTHR45138:SF9">
    <property type="entry name" value="DIGUANYLATE CYCLASE DGCM-RELATED"/>
    <property type="match status" value="1"/>
</dbReference>
<dbReference type="SMART" id="SM00267">
    <property type="entry name" value="GGDEF"/>
    <property type="match status" value="1"/>
</dbReference>
<dbReference type="AlphaFoldDB" id="A0A7G9STB4"/>
<dbReference type="GO" id="GO:0043709">
    <property type="term" value="P:cell adhesion involved in single-species biofilm formation"/>
    <property type="evidence" value="ECO:0007669"/>
    <property type="project" value="TreeGrafter"/>
</dbReference>
<evidence type="ECO:0000259" key="5">
    <source>
        <dbReference type="PROSITE" id="PS50887"/>
    </source>
</evidence>
<dbReference type="InterPro" id="IPR000160">
    <property type="entry name" value="GGDEF_dom"/>
</dbReference>
<dbReference type="InterPro" id="IPR043128">
    <property type="entry name" value="Rev_trsase/Diguanyl_cyclase"/>
</dbReference>
<dbReference type="PANTHER" id="PTHR45138">
    <property type="entry name" value="REGULATORY COMPONENTS OF SENSORY TRANSDUCTION SYSTEM"/>
    <property type="match status" value="1"/>
</dbReference>
<evidence type="ECO:0000256" key="4">
    <source>
        <dbReference type="SAM" id="Phobius"/>
    </source>
</evidence>
<accession>A0A7G9STB4</accession>
<dbReference type="RefSeq" id="WP_187553604.1">
    <property type="nucleotide sequence ID" value="NZ_CP060719.1"/>
</dbReference>
<comment type="cofactor">
    <cofactor evidence="1">
        <name>Mg(2+)</name>
        <dbReference type="ChEBI" id="CHEBI:18420"/>
    </cofactor>
</comment>
<keyword evidence="7" id="KW-1185">Reference proteome</keyword>
<feature type="transmembrane region" description="Helical" evidence="4">
    <location>
        <begin position="35"/>
        <end position="56"/>
    </location>
</feature>
<dbReference type="InterPro" id="IPR050469">
    <property type="entry name" value="Diguanylate_Cyclase"/>
</dbReference>
<evidence type="ECO:0000256" key="3">
    <source>
        <dbReference type="ARBA" id="ARBA00034247"/>
    </source>
</evidence>
<comment type="catalytic activity">
    <reaction evidence="3">
        <text>2 GTP = 3',3'-c-di-GMP + 2 diphosphate</text>
        <dbReference type="Rhea" id="RHEA:24898"/>
        <dbReference type="ChEBI" id="CHEBI:33019"/>
        <dbReference type="ChEBI" id="CHEBI:37565"/>
        <dbReference type="ChEBI" id="CHEBI:58805"/>
        <dbReference type="EC" id="2.7.7.65"/>
    </reaction>
</comment>
<reference evidence="6 7" key="1">
    <citation type="submission" date="2020-08" db="EMBL/GenBank/DDBJ databases">
        <title>Genome sequence of Thermomonas carbonis KCTC 42013T.</title>
        <authorList>
            <person name="Hyun D.-W."/>
            <person name="Bae J.-W."/>
        </authorList>
    </citation>
    <scope>NUCLEOTIDE SEQUENCE [LARGE SCALE GENOMIC DNA]</scope>
    <source>
        <strain evidence="6 7">KCTC 42013</strain>
    </source>
</reference>
<dbReference type="EC" id="2.7.7.65" evidence="2"/>
<organism evidence="6 7">
    <name type="scientific">Thermomonas carbonis</name>
    <dbReference type="NCBI Taxonomy" id="1463158"/>
    <lineage>
        <taxon>Bacteria</taxon>
        <taxon>Pseudomonadati</taxon>
        <taxon>Pseudomonadota</taxon>
        <taxon>Gammaproteobacteria</taxon>
        <taxon>Lysobacterales</taxon>
        <taxon>Lysobacteraceae</taxon>
        <taxon>Thermomonas</taxon>
    </lineage>
</organism>
<proteinExistence type="predicted"/>
<dbReference type="SUPFAM" id="SSF55073">
    <property type="entry name" value="Nucleotide cyclase"/>
    <property type="match status" value="1"/>
</dbReference>
<dbReference type="GO" id="GO:0052621">
    <property type="term" value="F:diguanylate cyclase activity"/>
    <property type="evidence" value="ECO:0007669"/>
    <property type="project" value="UniProtKB-EC"/>
</dbReference>
<evidence type="ECO:0000256" key="1">
    <source>
        <dbReference type="ARBA" id="ARBA00001946"/>
    </source>
</evidence>
<keyword evidence="4" id="KW-0472">Membrane</keyword>
<keyword evidence="4" id="KW-1133">Transmembrane helix</keyword>
<dbReference type="InterPro" id="IPR029787">
    <property type="entry name" value="Nucleotide_cyclase"/>
</dbReference>
<keyword evidence="4" id="KW-0812">Transmembrane</keyword>